<organism evidence="2 3">
    <name type="scientific">Spirosoma endophyticum</name>
    <dbReference type="NCBI Taxonomy" id="662367"/>
    <lineage>
        <taxon>Bacteria</taxon>
        <taxon>Pseudomonadati</taxon>
        <taxon>Bacteroidota</taxon>
        <taxon>Cytophagia</taxon>
        <taxon>Cytophagales</taxon>
        <taxon>Cytophagaceae</taxon>
        <taxon>Spirosoma</taxon>
    </lineage>
</organism>
<evidence type="ECO:0000259" key="1">
    <source>
        <dbReference type="PROSITE" id="PS51459"/>
    </source>
</evidence>
<dbReference type="Gene3D" id="1.20.120.1870">
    <property type="entry name" value="Fic/DOC protein, Fido domain"/>
    <property type="match status" value="1"/>
</dbReference>
<dbReference type="SUPFAM" id="SSF140931">
    <property type="entry name" value="Fic-like"/>
    <property type="match status" value="1"/>
</dbReference>
<accession>A0A1I2FW08</accession>
<evidence type="ECO:0000313" key="3">
    <source>
        <dbReference type="Proteomes" id="UP000198598"/>
    </source>
</evidence>
<dbReference type="AlphaFoldDB" id="A0A1I2FW08"/>
<dbReference type="InterPro" id="IPR003812">
    <property type="entry name" value="Fido"/>
</dbReference>
<dbReference type="InterPro" id="IPR036597">
    <property type="entry name" value="Fido-like_dom_sf"/>
</dbReference>
<reference evidence="2 3" key="1">
    <citation type="submission" date="2016-10" db="EMBL/GenBank/DDBJ databases">
        <authorList>
            <person name="de Groot N.N."/>
        </authorList>
    </citation>
    <scope>NUCLEOTIDE SEQUENCE [LARGE SCALE GENOMIC DNA]</scope>
    <source>
        <strain evidence="2 3">DSM 26130</strain>
    </source>
</reference>
<dbReference type="NCBIfam" id="TIGR01550">
    <property type="entry name" value="DOC_P1"/>
    <property type="match status" value="1"/>
</dbReference>
<feature type="domain" description="Fido" evidence="1">
    <location>
        <begin position="4"/>
        <end position="128"/>
    </location>
</feature>
<dbReference type="PANTHER" id="PTHR39426:SF1">
    <property type="entry name" value="HOMOLOGY TO DEATH-ON-CURING PROTEIN OF PHAGE P1"/>
    <property type="match status" value="1"/>
</dbReference>
<dbReference type="STRING" id="662367.SAMN05216167_12825"/>
<protein>
    <submittedName>
        <fullName evidence="2">Death on curing protein</fullName>
    </submittedName>
</protein>
<dbReference type="Pfam" id="PF02661">
    <property type="entry name" value="Fic"/>
    <property type="match status" value="1"/>
</dbReference>
<dbReference type="Proteomes" id="UP000198598">
    <property type="component" value="Unassembled WGS sequence"/>
</dbReference>
<dbReference type="InterPro" id="IPR053737">
    <property type="entry name" value="Type_II_TA_Toxin"/>
</dbReference>
<dbReference type="GO" id="GO:0016301">
    <property type="term" value="F:kinase activity"/>
    <property type="evidence" value="ECO:0007669"/>
    <property type="project" value="InterPro"/>
</dbReference>
<evidence type="ECO:0000313" key="2">
    <source>
        <dbReference type="EMBL" id="SFF09515.1"/>
    </source>
</evidence>
<dbReference type="OrthoDB" id="9802752at2"/>
<dbReference type="PANTHER" id="PTHR39426">
    <property type="entry name" value="HOMOLOGY TO DEATH-ON-CURING PROTEIN OF PHAGE P1"/>
    <property type="match status" value="1"/>
</dbReference>
<dbReference type="InterPro" id="IPR006440">
    <property type="entry name" value="Doc"/>
</dbReference>
<gene>
    <name evidence="2" type="ORF">SAMN05216167_12825</name>
</gene>
<proteinExistence type="predicted"/>
<dbReference type="EMBL" id="FOLQ01000028">
    <property type="protein sequence ID" value="SFF09515.1"/>
    <property type="molecule type" value="Genomic_DNA"/>
</dbReference>
<dbReference type="PROSITE" id="PS51459">
    <property type="entry name" value="FIDO"/>
    <property type="match status" value="1"/>
</dbReference>
<dbReference type="RefSeq" id="WP_093833999.1">
    <property type="nucleotide sequence ID" value="NZ_FOLQ01000028.1"/>
</dbReference>
<keyword evidence="3" id="KW-1185">Reference proteome</keyword>
<name>A0A1I2FW08_9BACT</name>
<sequence>MIYLDKEDIVFINRRTVVEHGGNFMPPHNFLHEENLDYLVEAVQTELFGEPMYPTLTDKAAVYCYNIIGNHIFSDGNKRTGLEAALAFLKLNGKRLNYSLPPDDLYHFILKVASGQSNLDECRAWFAEQVIDNP</sequence>